<name>A0A286UCB6_9AGAM</name>
<dbReference type="GO" id="GO:0016301">
    <property type="term" value="F:kinase activity"/>
    <property type="evidence" value="ECO:0007669"/>
    <property type="project" value="UniProtKB-KW"/>
</dbReference>
<accession>A0A286UCB6</accession>
<evidence type="ECO:0000313" key="3">
    <source>
        <dbReference type="Proteomes" id="UP000217199"/>
    </source>
</evidence>
<keyword evidence="2" id="KW-0418">Kinase</keyword>
<dbReference type="InParanoid" id="A0A286UCB6"/>
<dbReference type="PANTHER" id="PTHR36091">
    <property type="entry name" value="ALTERED INHERITANCE OF MITOCHONDRIA PROTEIN 9, MITOCHONDRIAL"/>
    <property type="match status" value="1"/>
</dbReference>
<feature type="domain" description="Aminoglycoside phosphotransferase" evidence="1">
    <location>
        <begin position="99"/>
        <end position="369"/>
    </location>
</feature>
<dbReference type="AlphaFoldDB" id="A0A286UCB6"/>
<sequence length="1155" mass="133578">MLIYNLLKVPVSLSLRRPFPSLHSFHLSYSKSITIPLPWSPRRAFSIGTSNDLFNYTSGRWIFNDDLRHAERRRVFNVNGLRQLAAESVDRNPDDIVELKKLAEGESNRTFLITMRDEFQMVARIPYSSTKPKYFAVASEVATMDFLRSSGLPIPEIYGYSPVADNAAETEYMFMEFVQGSQLGDIWSDLEEKDITSISRQVVELESKMMSITFPAGGSLYYRKDLERLNGNPGIPLEDDRFCVGPDTKLYMWFGRRSHLNVDRRPYKNVEAALLGGAKKEISYLEQFGQPLLPFERIRREAYKYQKQLPSDHVENLERYLLIAPSLIPNDPALSQFYINHVDLQPGNIFVSRSPESDLKVVGLIDWQHTPILPKFLLAEIPVSLQNNDDPISESMTLPSLPDNFDDLTENQQNREKNYFRHRLAHYHYMKNTKELNKYHYAALMEPMNKLRRRLFEVASWPWLGETLELKYELIKATENWETLTGGGSPCPVMFDPDDVRETKRLDAEQRRAMRNLEFCQMMVGCAEEGWVPVRDYQAATSRNKYVKEKTLALADSEEERAEITEHWIFDDMDEEEYTTIYIVPTSLSLRRLRASLYFSYSRSITTQTPAPQPPRRAFSIAAHPYSDLFDYTSGRWIYNDVPRRAERRRVFNVDGLRQLAAESVDRSPDDILEVKKLAEGGFNRTFLITMHDGFRMVARIPYQLTEPKYHLVASEVATIDFLRSSGLPIPEIYGYSPIADNAAETEYIFMEFIQGTNLSDTWYDLEEGDIISITRQINELESKMMSITFPAGGSLYYRKDMEKVSGSLGILLKDDRFCVGPDLRIPMWFGRRLNLDVDRGPYKSVEAVLIEGAKKELAYMERFGQPLLPLNRMRREAFQYQKQLPSDHIKNLERYLLITSSLIPKDPTLSQFGIRHPDIQPSNIIVSRSPNSNLKIVGLVDWQHTSILPIFLLAYIPLSLQNYHDPISSSMTPPSLPENFDGLNENQQSREKERYRRRLVHYHYCKNMKEHNKLHYAAGTEPMSRLRGRLFAMASLAWEGEILDLKYELIRATESWKTLSGGDSTCPFVFDSEDIDETKRLVAEQREAMELLETSQQIVGCGEDGWVPAENYEEAMKIAKHMKEYSLAAADSEKERNEIAEHWVFDDMDEADYM</sequence>
<dbReference type="GO" id="GO:0005739">
    <property type="term" value="C:mitochondrion"/>
    <property type="evidence" value="ECO:0007669"/>
    <property type="project" value="TreeGrafter"/>
</dbReference>
<dbReference type="InterPro" id="IPR011009">
    <property type="entry name" value="Kinase-like_dom_sf"/>
</dbReference>
<dbReference type="SUPFAM" id="SSF56112">
    <property type="entry name" value="Protein kinase-like (PK-like)"/>
    <property type="match status" value="2"/>
</dbReference>
<keyword evidence="2" id="KW-0808">Transferase</keyword>
<comment type="caution">
    <text evidence="2">The sequence shown here is derived from an EMBL/GenBank/DDBJ whole genome shotgun (WGS) entry which is preliminary data.</text>
</comment>
<gene>
    <name evidence="2" type="ORF">PNOK_0725300</name>
</gene>
<dbReference type="Proteomes" id="UP000217199">
    <property type="component" value="Unassembled WGS sequence"/>
</dbReference>
<dbReference type="OrthoDB" id="2968323at2759"/>
<reference evidence="2 3" key="1">
    <citation type="journal article" date="2017" name="Mol. Ecol.">
        <title>Comparative and population genomic landscape of Phellinus noxius: A hypervariable fungus causing root rot in trees.</title>
        <authorList>
            <person name="Chung C.L."/>
            <person name="Lee T.J."/>
            <person name="Akiba M."/>
            <person name="Lee H.H."/>
            <person name="Kuo T.H."/>
            <person name="Liu D."/>
            <person name="Ke H.M."/>
            <person name="Yokoi T."/>
            <person name="Roa M.B."/>
            <person name="Lu M.J."/>
            <person name="Chang Y.Y."/>
            <person name="Ann P.J."/>
            <person name="Tsai J.N."/>
            <person name="Chen C.Y."/>
            <person name="Tzean S.S."/>
            <person name="Ota Y."/>
            <person name="Hattori T."/>
            <person name="Sahashi N."/>
            <person name="Liou R.F."/>
            <person name="Kikuchi T."/>
            <person name="Tsai I.J."/>
        </authorList>
    </citation>
    <scope>NUCLEOTIDE SEQUENCE [LARGE SCALE GENOMIC DNA]</scope>
    <source>
        <strain evidence="2 3">FFPRI411160</strain>
    </source>
</reference>
<organism evidence="2 3">
    <name type="scientific">Pyrrhoderma noxium</name>
    <dbReference type="NCBI Taxonomy" id="2282107"/>
    <lineage>
        <taxon>Eukaryota</taxon>
        <taxon>Fungi</taxon>
        <taxon>Dikarya</taxon>
        <taxon>Basidiomycota</taxon>
        <taxon>Agaricomycotina</taxon>
        <taxon>Agaricomycetes</taxon>
        <taxon>Hymenochaetales</taxon>
        <taxon>Hymenochaetaceae</taxon>
        <taxon>Pyrrhoderma</taxon>
    </lineage>
</organism>
<dbReference type="InterPro" id="IPR002575">
    <property type="entry name" value="Aminoglycoside_PTrfase"/>
</dbReference>
<dbReference type="InterPro" id="IPR051035">
    <property type="entry name" value="Mito_inheritance_9"/>
</dbReference>
<dbReference type="STRING" id="2282107.A0A286UCB6"/>
<dbReference type="PANTHER" id="PTHR36091:SF2">
    <property type="entry name" value="AMINOGLYCOSIDE PHOSPHOTRANSFERASE DOMAIN-CONTAINING PROTEIN"/>
    <property type="match status" value="1"/>
</dbReference>
<dbReference type="Gene3D" id="3.30.200.20">
    <property type="entry name" value="Phosphorylase Kinase, domain 1"/>
    <property type="match status" value="2"/>
</dbReference>
<proteinExistence type="predicted"/>
<evidence type="ECO:0000259" key="1">
    <source>
        <dbReference type="Pfam" id="PF01636"/>
    </source>
</evidence>
<dbReference type="Pfam" id="PF01636">
    <property type="entry name" value="APH"/>
    <property type="match status" value="1"/>
</dbReference>
<keyword evidence="3" id="KW-1185">Reference proteome</keyword>
<dbReference type="EMBL" id="NBII01000007">
    <property type="protein sequence ID" value="PAV17189.1"/>
    <property type="molecule type" value="Genomic_DNA"/>
</dbReference>
<protein>
    <submittedName>
        <fullName evidence="2">Kinase subdomain-containing PKL CAK Fmp29</fullName>
    </submittedName>
</protein>
<evidence type="ECO:0000313" key="2">
    <source>
        <dbReference type="EMBL" id="PAV17189.1"/>
    </source>
</evidence>